<dbReference type="SUPFAM" id="SSF51735">
    <property type="entry name" value="NAD(P)-binding Rossmann-fold domains"/>
    <property type="match status" value="1"/>
</dbReference>
<evidence type="ECO:0000313" key="6">
    <source>
        <dbReference type="Proteomes" id="UP000247233"/>
    </source>
</evidence>
<dbReference type="InterPro" id="IPR036291">
    <property type="entry name" value="NAD(P)-bd_dom_sf"/>
</dbReference>
<dbReference type="RefSeq" id="XP_025399300.1">
    <property type="nucleotide sequence ID" value="XM_025541098.1"/>
</dbReference>
<dbReference type="VEuPathDB" id="FungiDB:BO70DRAFT_336377"/>
<proteinExistence type="inferred from homology"/>
<comment type="function">
    <text evidence="4">Putative oxidoreductase.</text>
</comment>
<evidence type="ECO:0000313" key="5">
    <source>
        <dbReference type="EMBL" id="PWY82035.1"/>
    </source>
</evidence>
<dbReference type="PANTHER" id="PTHR44196:SF1">
    <property type="entry name" value="DEHYDROGENASE_REDUCTASE SDR FAMILY MEMBER 7B"/>
    <property type="match status" value="1"/>
</dbReference>
<dbReference type="Pfam" id="PF00106">
    <property type="entry name" value="adh_short"/>
    <property type="match status" value="1"/>
</dbReference>
<organism evidence="5 6">
    <name type="scientific">Aspergillus heteromorphus CBS 117.55</name>
    <dbReference type="NCBI Taxonomy" id="1448321"/>
    <lineage>
        <taxon>Eukaryota</taxon>
        <taxon>Fungi</taxon>
        <taxon>Dikarya</taxon>
        <taxon>Ascomycota</taxon>
        <taxon>Pezizomycotina</taxon>
        <taxon>Eurotiomycetes</taxon>
        <taxon>Eurotiomycetidae</taxon>
        <taxon>Eurotiales</taxon>
        <taxon>Aspergillaceae</taxon>
        <taxon>Aspergillus</taxon>
        <taxon>Aspergillus subgen. Circumdati</taxon>
    </lineage>
</organism>
<name>A0A317W814_9EURO</name>
<dbReference type="GO" id="GO:0044550">
    <property type="term" value="P:secondary metabolite biosynthetic process"/>
    <property type="evidence" value="ECO:0007669"/>
    <property type="project" value="UniProtKB-ARBA"/>
</dbReference>
<keyword evidence="2" id="KW-0521">NADP</keyword>
<evidence type="ECO:0000256" key="3">
    <source>
        <dbReference type="ARBA" id="ARBA00023002"/>
    </source>
</evidence>
<dbReference type="STRING" id="1448321.A0A317W814"/>
<comment type="caution">
    <text evidence="5">The sequence shown here is derived from an EMBL/GenBank/DDBJ whole genome shotgun (WGS) entry which is preliminary data.</text>
</comment>
<keyword evidence="3" id="KW-0560">Oxidoreductase</keyword>
<protein>
    <submittedName>
        <fullName evidence="5">NAD(P)-binding protein</fullName>
    </submittedName>
</protein>
<evidence type="ECO:0000256" key="1">
    <source>
        <dbReference type="ARBA" id="ARBA00006484"/>
    </source>
</evidence>
<dbReference type="GO" id="GO:0016020">
    <property type="term" value="C:membrane"/>
    <property type="evidence" value="ECO:0007669"/>
    <property type="project" value="TreeGrafter"/>
</dbReference>
<evidence type="ECO:0000256" key="4">
    <source>
        <dbReference type="ARBA" id="ARBA00037096"/>
    </source>
</evidence>
<keyword evidence="6" id="KW-1185">Reference proteome</keyword>
<dbReference type="OrthoDB" id="37659at2759"/>
<dbReference type="Gene3D" id="3.40.50.720">
    <property type="entry name" value="NAD(P)-binding Rossmann-like Domain"/>
    <property type="match status" value="1"/>
</dbReference>
<dbReference type="GO" id="GO:0016491">
    <property type="term" value="F:oxidoreductase activity"/>
    <property type="evidence" value="ECO:0007669"/>
    <property type="project" value="UniProtKB-KW"/>
</dbReference>
<dbReference type="EMBL" id="MSFL01000012">
    <property type="protein sequence ID" value="PWY82035.1"/>
    <property type="molecule type" value="Genomic_DNA"/>
</dbReference>
<comment type="similarity">
    <text evidence="1">Belongs to the short-chain dehydrogenases/reductases (SDR) family.</text>
</comment>
<gene>
    <name evidence="5" type="ORF">BO70DRAFT_336377</name>
</gene>
<dbReference type="AlphaFoldDB" id="A0A317W814"/>
<accession>A0A317W814</accession>
<dbReference type="PROSITE" id="PS00061">
    <property type="entry name" value="ADH_SHORT"/>
    <property type="match status" value="1"/>
</dbReference>
<dbReference type="InterPro" id="IPR020904">
    <property type="entry name" value="Sc_DH/Rdtase_CS"/>
</dbReference>
<dbReference type="Proteomes" id="UP000247233">
    <property type="component" value="Unassembled WGS sequence"/>
</dbReference>
<reference evidence="5 6" key="1">
    <citation type="submission" date="2016-12" db="EMBL/GenBank/DDBJ databases">
        <title>The genomes of Aspergillus section Nigri reveals drivers in fungal speciation.</title>
        <authorList>
            <consortium name="DOE Joint Genome Institute"/>
            <person name="Vesth T.C."/>
            <person name="Nybo J."/>
            <person name="Theobald S."/>
            <person name="Brandl J."/>
            <person name="Frisvad J.C."/>
            <person name="Nielsen K.F."/>
            <person name="Lyhne E.K."/>
            <person name="Kogle M.E."/>
            <person name="Kuo A."/>
            <person name="Riley R."/>
            <person name="Clum A."/>
            <person name="Nolan M."/>
            <person name="Lipzen A."/>
            <person name="Salamov A."/>
            <person name="Henrissat B."/>
            <person name="Wiebenga A."/>
            <person name="De Vries R.P."/>
            <person name="Grigoriev I.V."/>
            <person name="Mortensen U.H."/>
            <person name="Andersen M.R."/>
            <person name="Baker S.E."/>
        </authorList>
    </citation>
    <scope>NUCLEOTIDE SEQUENCE [LARGE SCALE GENOMIC DNA]</scope>
    <source>
        <strain evidence="5 6">CBS 117.55</strain>
    </source>
</reference>
<dbReference type="PANTHER" id="PTHR44196">
    <property type="entry name" value="DEHYDROGENASE/REDUCTASE SDR FAMILY MEMBER 7B"/>
    <property type="match status" value="1"/>
</dbReference>
<dbReference type="PRINTS" id="PR00081">
    <property type="entry name" value="GDHRDH"/>
</dbReference>
<dbReference type="InterPro" id="IPR002347">
    <property type="entry name" value="SDR_fam"/>
</dbReference>
<dbReference type="GeneID" id="37063335"/>
<sequence length="279" mass="29977">MIPTVNTILIIGATSGIGEAFARKFHAAGKKVIVTGRRTARLQQLQQELVGLETVEWDIRDIQGLPAKVARIITAYPTLDTVFINAGIQRCFSLLEAPTTSTVTENQSLADEIQVNLTAPILLARAFLPHLLVRATANQPAALLVTSSSLAFHPLPFYPVYCATKAAIHAFLVTLREQLGFAPANIQQALSVVEVVPPYTDTELDAASRAHTVAMQGGPEKAFAPMPLGEYIEAAWARLNAPAEDGKLPKEVGVGFGEMGVSVWRDSFGKSLEGMGFDV</sequence>
<evidence type="ECO:0000256" key="2">
    <source>
        <dbReference type="ARBA" id="ARBA00022857"/>
    </source>
</evidence>